<organism evidence="1 2">
    <name type="scientific">Dreissena polymorpha</name>
    <name type="common">Zebra mussel</name>
    <name type="synonym">Mytilus polymorpha</name>
    <dbReference type="NCBI Taxonomy" id="45954"/>
    <lineage>
        <taxon>Eukaryota</taxon>
        <taxon>Metazoa</taxon>
        <taxon>Spiralia</taxon>
        <taxon>Lophotrochozoa</taxon>
        <taxon>Mollusca</taxon>
        <taxon>Bivalvia</taxon>
        <taxon>Autobranchia</taxon>
        <taxon>Heteroconchia</taxon>
        <taxon>Euheterodonta</taxon>
        <taxon>Imparidentia</taxon>
        <taxon>Neoheterodontei</taxon>
        <taxon>Myida</taxon>
        <taxon>Dreissenoidea</taxon>
        <taxon>Dreissenidae</taxon>
        <taxon>Dreissena</taxon>
    </lineage>
</organism>
<evidence type="ECO:0000313" key="1">
    <source>
        <dbReference type="EMBL" id="KAH3892410.1"/>
    </source>
</evidence>
<comment type="caution">
    <text evidence="1">The sequence shown here is derived from an EMBL/GenBank/DDBJ whole genome shotgun (WGS) entry which is preliminary data.</text>
</comment>
<accession>A0A9D4S6I0</accession>
<evidence type="ECO:0000313" key="2">
    <source>
        <dbReference type="Proteomes" id="UP000828390"/>
    </source>
</evidence>
<dbReference type="Proteomes" id="UP000828390">
    <property type="component" value="Unassembled WGS sequence"/>
</dbReference>
<keyword evidence="2" id="KW-1185">Reference proteome</keyword>
<dbReference type="AlphaFoldDB" id="A0A9D4S6I0"/>
<dbReference type="EMBL" id="JAIWYP010000001">
    <property type="protein sequence ID" value="KAH3892410.1"/>
    <property type="molecule type" value="Genomic_DNA"/>
</dbReference>
<name>A0A9D4S6I0_DREPO</name>
<protein>
    <submittedName>
        <fullName evidence="1">Uncharacterized protein</fullName>
    </submittedName>
</protein>
<reference evidence="1" key="2">
    <citation type="submission" date="2020-11" db="EMBL/GenBank/DDBJ databases">
        <authorList>
            <person name="McCartney M.A."/>
            <person name="Auch B."/>
            <person name="Kono T."/>
            <person name="Mallez S."/>
            <person name="Becker A."/>
            <person name="Gohl D.M."/>
            <person name="Silverstein K.A.T."/>
            <person name="Koren S."/>
            <person name="Bechman K.B."/>
            <person name="Herman A."/>
            <person name="Abrahante J.E."/>
            <person name="Garbe J."/>
        </authorList>
    </citation>
    <scope>NUCLEOTIDE SEQUENCE</scope>
    <source>
        <strain evidence="1">Duluth1</strain>
        <tissue evidence="1">Whole animal</tissue>
    </source>
</reference>
<reference evidence="1" key="1">
    <citation type="journal article" date="2019" name="bioRxiv">
        <title>The Genome of the Zebra Mussel, Dreissena polymorpha: A Resource for Invasive Species Research.</title>
        <authorList>
            <person name="McCartney M.A."/>
            <person name="Auch B."/>
            <person name="Kono T."/>
            <person name="Mallez S."/>
            <person name="Zhang Y."/>
            <person name="Obille A."/>
            <person name="Becker A."/>
            <person name="Abrahante J.E."/>
            <person name="Garbe J."/>
            <person name="Badalamenti J.P."/>
            <person name="Herman A."/>
            <person name="Mangelson H."/>
            <person name="Liachko I."/>
            <person name="Sullivan S."/>
            <person name="Sone E.D."/>
            <person name="Koren S."/>
            <person name="Silverstein K.A.T."/>
            <person name="Beckman K.B."/>
            <person name="Gohl D.M."/>
        </authorList>
    </citation>
    <scope>NUCLEOTIDE SEQUENCE</scope>
    <source>
        <strain evidence="1">Duluth1</strain>
        <tissue evidence="1">Whole animal</tissue>
    </source>
</reference>
<gene>
    <name evidence="1" type="ORF">DPMN_016528</name>
</gene>
<sequence length="140" mass="16115">MSSRVFIFNMFSLFHIEQTAPPLAISIQTNVFTTFHDDRAKNVTYRVHVPRRIKTIFKHIGQNGPTPGGHVFQLIKTLFELVRDINKKVVWTKFHDDWAKNVTLRKDNPSPLGGHSVDDGRRTTYTGLSHKLTMSTKVLR</sequence>
<proteinExistence type="predicted"/>